<sequence>MSSPPTAKRIKLEELVQDKLHQIDTATDIVDEDEGGEHNIDNENTCSICLQPVVDRTVIPKCSHEFCFECLLVWTDQSRRCPLCSQAIGQYLIHSIRSRYDYRKHYLPPLRTSPPPSRPAQSDAVLQNTRNYARRRRREREWGTRARQNDEQDKLERSIAKRRWLYHHDLYAKHVASNAFTKYRPYPTPAQFSASQDLISRTTTFLRRELQVWEGLDVEFLTSLILSLMKAIDIRSESAVKLIAEFLDMDAPYTEGGRHVNAEHFAHEVYSYVRSPYKDLFVYDTVVQYEAPEGVSPPPDIEQSRRWRQPPSPRATRDPSPPSGHDNRRTYSPPTIPNNFRRQSANKGNDKGSSHPPKSSSGPSKGYGHHANDMSRHTDMRESPCDDSYSRETFYSGTHGSLPSEDVKHNLSVRHPDVKGKRKASEPDLDNFVVAEKAVPGLRAVGQTNQSSALVPVPIDQNEIPSSSKVPPRPPRNKSLLDSVKAHLAGNGASSRRTATSRSLQRDIQEGEAASGPFIEVQSTATNKQALTGDTTFRIDDRSKQSISKHLSERRRKPNGTNDTAPTNPASDIAPTRQSHRPSSSISRSISIDNQPSSAETAEIDRRDGNNNTPLPPDPPGPFDHRTAFFDNGERAQHVLPAKGGNFLIGDVTSIPVDRSPPPRVHSQSHSVEMRTRLLARLELEKSQASGDLRVSDVEGHSVNKNPDAQRVPSATREIAQNDYDGGSSVTVDVSTTQGGGAPVHDDDDDRVSDLPSVSVMQQTSSSGSMSIKSHRRGQSDPKSVSVSVAEEARAREAKLRARAQLRVRLAAEKRRVDSG</sequence>
<evidence type="ECO:0000256" key="6">
    <source>
        <dbReference type="ARBA" id="ARBA00022833"/>
    </source>
</evidence>
<dbReference type="GO" id="GO:0008270">
    <property type="term" value="F:zinc ion binding"/>
    <property type="evidence" value="ECO:0007669"/>
    <property type="project" value="UniProtKB-KW"/>
</dbReference>
<dbReference type="PROSITE" id="PS50089">
    <property type="entry name" value="ZF_RING_2"/>
    <property type="match status" value="1"/>
</dbReference>
<name>A0A0C3C572_HEBCY</name>
<feature type="compositionally biased region" description="Polar residues" evidence="10">
    <location>
        <begin position="761"/>
        <end position="772"/>
    </location>
</feature>
<feature type="compositionally biased region" description="Basic and acidic residues" evidence="10">
    <location>
        <begin position="370"/>
        <end position="390"/>
    </location>
</feature>
<dbReference type="PANTHER" id="PTHR46077">
    <property type="entry name" value="E3 UBIQUITIN-PROTEIN LIGASE TOPORS"/>
    <property type="match status" value="1"/>
</dbReference>
<evidence type="ECO:0000313" key="12">
    <source>
        <dbReference type="EMBL" id="KIM44010.1"/>
    </source>
</evidence>
<dbReference type="EC" id="2.3.2.27" evidence="2"/>
<dbReference type="InterPro" id="IPR013083">
    <property type="entry name" value="Znf_RING/FYVE/PHD"/>
</dbReference>
<feature type="compositionally biased region" description="Low complexity" evidence="10">
    <location>
        <begin position="354"/>
        <end position="366"/>
    </location>
</feature>
<feature type="compositionally biased region" description="Low complexity" evidence="10">
    <location>
        <begin position="581"/>
        <end position="592"/>
    </location>
</feature>
<feature type="compositionally biased region" description="Low complexity" evidence="10">
    <location>
        <begin position="493"/>
        <end position="503"/>
    </location>
</feature>
<gene>
    <name evidence="12" type="ORF">M413DRAFT_25499</name>
</gene>
<dbReference type="OrthoDB" id="21204at2759"/>
<dbReference type="GO" id="GO:0000209">
    <property type="term" value="P:protein polyubiquitination"/>
    <property type="evidence" value="ECO:0007669"/>
    <property type="project" value="TreeGrafter"/>
</dbReference>
<evidence type="ECO:0000256" key="9">
    <source>
        <dbReference type="PROSITE-ProRule" id="PRU00175"/>
    </source>
</evidence>
<keyword evidence="3" id="KW-0808">Transferase</keyword>
<keyword evidence="4" id="KW-0479">Metal-binding</keyword>
<evidence type="ECO:0000256" key="5">
    <source>
        <dbReference type="ARBA" id="ARBA00022771"/>
    </source>
</evidence>
<dbReference type="SUPFAM" id="SSF57850">
    <property type="entry name" value="RING/U-box"/>
    <property type="match status" value="1"/>
</dbReference>
<dbReference type="EMBL" id="KN831774">
    <property type="protein sequence ID" value="KIM44010.1"/>
    <property type="molecule type" value="Genomic_DNA"/>
</dbReference>
<organism evidence="12 13">
    <name type="scientific">Hebeloma cylindrosporum</name>
    <dbReference type="NCBI Taxonomy" id="76867"/>
    <lineage>
        <taxon>Eukaryota</taxon>
        <taxon>Fungi</taxon>
        <taxon>Dikarya</taxon>
        <taxon>Basidiomycota</taxon>
        <taxon>Agaricomycotina</taxon>
        <taxon>Agaricomycetes</taxon>
        <taxon>Agaricomycetidae</taxon>
        <taxon>Agaricales</taxon>
        <taxon>Agaricineae</taxon>
        <taxon>Hymenogastraceae</taxon>
        <taxon>Hebeloma</taxon>
    </lineage>
</organism>
<keyword evidence="7" id="KW-0805">Transcription regulation</keyword>
<feature type="domain" description="RING-type" evidence="11">
    <location>
        <begin position="46"/>
        <end position="85"/>
    </location>
</feature>
<dbReference type="STRING" id="686832.A0A0C3C572"/>
<dbReference type="GO" id="GO:0061630">
    <property type="term" value="F:ubiquitin protein ligase activity"/>
    <property type="evidence" value="ECO:0007669"/>
    <property type="project" value="UniProtKB-EC"/>
</dbReference>
<dbReference type="GO" id="GO:0006513">
    <property type="term" value="P:protein monoubiquitination"/>
    <property type="evidence" value="ECO:0007669"/>
    <property type="project" value="TreeGrafter"/>
</dbReference>
<protein>
    <recommendedName>
        <fullName evidence="2">RING-type E3 ubiquitin transferase</fullName>
        <ecNumber evidence="2">2.3.2.27</ecNumber>
    </recommendedName>
</protein>
<feature type="compositionally biased region" description="Polar residues" evidence="10">
    <location>
        <begin position="330"/>
        <end position="347"/>
    </location>
</feature>
<evidence type="ECO:0000256" key="10">
    <source>
        <dbReference type="SAM" id="MobiDB-lite"/>
    </source>
</evidence>
<dbReference type="InterPro" id="IPR001841">
    <property type="entry name" value="Znf_RING"/>
</dbReference>
<comment type="catalytic activity">
    <reaction evidence="1">
        <text>S-ubiquitinyl-[E2 ubiquitin-conjugating enzyme]-L-cysteine + [acceptor protein]-L-lysine = [E2 ubiquitin-conjugating enzyme]-L-cysteine + N(6)-ubiquitinyl-[acceptor protein]-L-lysine.</text>
        <dbReference type="EC" id="2.3.2.27"/>
    </reaction>
</comment>
<reference evidence="13" key="2">
    <citation type="submission" date="2015-01" db="EMBL/GenBank/DDBJ databases">
        <title>Evolutionary Origins and Diversification of the Mycorrhizal Mutualists.</title>
        <authorList>
            <consortium name="DOE Joint Genome Institute"/>
            <consortium name="Mycorrhizal Genomics Consortium"/>
            <person name="Kohler A."/>
            <person name="Kuo A."/>
            <person name="Nagy L.G."/>
            <person name="Floudas D."/>
            <person name="Copeland A."/>
            <person name="Barry K.W."/>
            <person name="Cichocki N."/>
            <person name="Veneault-Fourrey C."/>
            <person name="LaButti K."/>
            <person name="Lindquist E.A."/>
            <person name="Lipzen A."/>
            <person name="Lundell T."/>
            <person name="Morin E."/>
            <person name="Murat C."/>
            <person name="Riley R."/>
            <person name="Ohm R."/>
            <person name="Sun H."/>
            <person name="Tunlid A."/>
            <person name="Henrissat B."/>
            <person name="Grigoriev I.V."/>
            <person name="Hibbett D.S."/>
            <person name="Martin F."/>
        </authorList>
    </citation>
    <scope>NUCLEOTIDE SEQUENCE [LARGE SCALE GENOMIC DNA]</scope>
    <source>
        <strain evidence="13">h7</strain>
    </source>
</reference>
<dbReference type="Pfam" id="PF13639">
    <property type="entry name" value="zf-RING_2"/>
    <property type="match status" value="1"/>
</dbReference>
<evidence type="ECO:0000256" key="7">
    <source>
        <dbReference type="ARBA" id="ARBA00023015"/>
    </source>
</evidence>
<evidence type="ECO:0000259" key="11">
    <source>
        <dbReference type="PROSITE" id="PS50089"/>
    </source>
</evidence>
<reference evidence="12 13" key="1">
    <citation type="submission" date="2014-04" db="EMBL/GenBank/DDBJ databases">
        <authorList>
            <consortium name="DOE Joint Genome Institute"/>
            <person name="Kuo A."/>
            <person name="Gay G."/>
            <person name="Dore J."/>
            <person name="Kohler A."/>
            <person name="Nagy L.G."/>
            <person name="Floudas D."/>
            <person name="Copeland A."/>
            <person name="Barry K.W."/>
            <person name="Cichocki N."/>
            <person name="Veneault-Fourrey C."/>
            <person name="LaButti K."/>
            <person name="Lindquist E.A."/>
            <person name="Lipzen A."/>
            <person name="Lundell T."/>
            <person name="Morin E."/>
            <person name="Murat C."/>
            <person name="Sun H."/>
            <person name="Tunlid A."/>
            <person name="Henrissat B."/>
            <person name="Grigoriev I.V."/>
            <person name="Hibbett D.S."/>
            <person name="Martin F."/>
            <person name="Nordberg H.P."/>
            <person name="Cantor M.N."/>
            <person name="Hua S.X."/>
        </authorList>
    </citation>
    <scope>NUCLEOTIDE SEQUENCE [LARGE SCALE GENOMIC DNA]</scope>
    <source>
        <strain evidence="13">h7</strain>
    </source>
</reference>
<feature type="compositionally biased region" description="Polar residues" evidence="10">
    <location>
        <begin position="391"/>
        <end position="401"/>
    </location>
</feature>
<feature type="compositionally biased region" description="Polar residues" evidence="10">
    <location>
        <begin position="559"/>
        <end position="570"/>
    </location>
</feature>
<feature type="region of interest" description="Disordered" evidence="10">
    <location>
        <begin position="293"/>
        <end position="409"/>
    </location>
</feature>
<evidence type="ECO:0000256" key="3">
    <source>
        <dbReference type="ARBA" id="ARBA00022679"/>
    </source>
</evidence>
<feature type="region of interest" description="Disordered" evidence="10">
    <location>
        <begin position="691"/>
        <end position="714"/>
    </location>
</feature>
<evidence type="ECO:0000313" key="13">
    <source>
        <dbReference type="Proteomes" id="UP000053424"/>
    </source>
</evidence>
<accession>A0A0C3C572</accession>
<keyword evidence="6" id="KW-0862">Zinc</keyword>
<dbReference type="PANTHER" id="PTHR46077:SF1">
    <property type="entry name" value="TOP1 BINDING ARGININE_SERINE RICH PROTEIN, E3 UBIQUITIN LIGASE"/>
    <property type="match status" value="1"/>
</dbReference>
<keyword evidence="8" id="KW-0804">Transcription</keyword>
<evidence type="ECO:0000256" key="2">
    <source>
        <dbReference type="ARBA" id="ARBA00012483"/>
    </source>
</evidence>
<dbReference type="PROSITE" id="PS00518">
    <property type="entry name" value="ZF_RING_1"/>
    <property type="match status" value="1"/>
</dbReference>
<feature type="region of interest" description="Disordered" evidence="10">
    <location>
        <begin position="453"/>
        <end position="628"/>
    </location>
</feature>
<evidence type="ECO:0000256" key="1">
    <source>
        <dbReference type="ARBA" id="ARBA00000900"/>
    </source>
</evidence>
<dbReference type="Gene3D" id="3.30.40.10">
    <property type="entry name" value="Zinc/RING finger domain, C3HC4 (zinc finger)"/>
    <property type="match status" value="1"/>
</dbReference>
<keyword evidence="5 9" id="KW-0863">Zinc-finger</keyword>
<evidence type="ECO:0000256" key="4">
    <source>
        <dbReference type="ARBA" id="ARBA00022723"/>
    </source>
</evidence>
<dbReference type="InterPro" id="IPR017907">
    <property type="entry name" value="Znf_RING_CS"/>
</dbReference>
<dbReference type="SMART" id="SM00184">
    <property type="entry name" value="RING"/>
    <property type="match status" value="1"/>
</dbReference>
<proteinExistence type="predicted"/>
<evidence type="ECO:0000256" key="8">
    <source>
        <dbReference type="ARBA" id="ARBA00023163"/>
    </source>
</evidence>
<dbReference type="AlphaFoldDB" id="A0A0C3C572"/>
<keyword evidence="13" id="KW-1185">Reference proteome</keyword>
<feature type="region of interest" description="Disordered" evidence="10">
    <location>
        <begin position="735"/>
        <end position="794"/>
    </location>
</feature>
<dbReference type="Proteomes" id="UP000053424">
    <property type="component" value="Unassembled WGS sequence"/>
</dbReference>
<dbReference type="HOGENOM" id="CLU_018191_0_0_1"/>
<feature type="compositionally biased region" description="Polar residues" evidence="10">
    <location>
        <begin position="521"/>
        <end position="535"/>
    </location>
</feature>